<protein>
    <recommendedName>
        <fullName evidence="6">S-protein homolog</fullName>
    </recommendedName>
</protein>
<evidence type="ECO:0000256" key="2">
    <source>
        <dbReference type="ARBA" id="ARBA00005581"/>
    </source>
</evidence>
<name>A0A834YU06_TETSI</name>
<evidence type="ECO:0000313" key="7">
    <source>
        <dbReference type="EMBL" id="KAF8394205.1"/>
    </source>
</evidence>
<reference evidence="7 8" key="1">
    <citation type="submission" date="2020-04" db="EMBL/GenBank/DDBJ databases">
        <title>Plant Genome Project.</title>
        <authorList>
            <person name="Zhang R.-G."/>
        </authorList>
    </citation>
    <scope>NUCLEOTIDE SEQUENCE [LARGE SCALE GENOMIC DNA]</scope>
    <source>
        <strain evidence="7">YNK0</strain>
        <tissue evidence="7">Leaf</tissue>
    </source>
</reference>
<evidence type="ECO:0000256" key="6">
    <source>
        <dbReference type="RuleBase" id="RU367044"/>
    </source>
</evidence>
<dbReference type="AlphaFoldDB" id="A0A834YU06"/>
<dbReference type="InterPro" id="IPR010264">
    <property type="entry name" value="Self-incomp_S1"/>
</dbReference>
<evidence type="ECO:0000256" key="1">
    <source>
        <dbReference type="ARBA" id="ARBA00004613"/>
    </source>
</evidence>
<dbReference type="GO" id="GO:0005576">
    <property type="term" value="C:extracellular region"/>
    <property type="evidence" value="ECO:0007669"/>
    <property type="project" value="UniProtKB-SubCell"/>
</dbReference>
<feature type="chain" id="PRO_5033101674" description="S-protein homolog" evidence="6">
    <location>
        <begin position="25"/>
        <end position="136"/>
    </location>
</feature>
<accession>A0A834YU06</accession>
<keyword evidence="8" id="KW-1185">Reference proteome</keyword>
<evidence type="ECO:0000313" key="8">
    <source>
        <dbReference type="Proteomes" id="UP000655225"/>
    </source>
</evidence>
<gene>
    <name evidence="7" type="ORF">HHK36_020412</name>
</gene>
<dbReference type="PANTHER" id="PTHR31232">
    <property type="match status" value="1"/>
</dbReference>
<evidence type="ECO:0000256" key="4">
    <source>
        <dbReference type="ARBA" id="ARBA00022525"/>
    </source>
</evidence>
<dbReference type="OrthoDB" id="1727555at2759"/>
<comment type="similarity">
    <text evidence="2 6">Belongs to the plant self-incompatibility (S1) protein family.</text>
</comment>
<keyword evidence="4 6" id="KW-0964">Secreted</keyword>
<sequence length="136" mass="15792">MIFKSFVLIFVLALALSELSVVLGKYHVYIFNDIVNDTGTGTPLTIHCKSEDDDLGEQLLPPVGHFTWKFNLNLLGNTLFYCNFQFDNMQGHYNIFEATRDGHRCYLKCLWLVRQDGLYFSNGDKKTLELQYVWPK</sequence>
<dbReference type="Proteomes" id="UP000655225">
    <property type="component" value="Unassembled WGS sequence"/>
</dbReference>
<dbReference type="EMBL" id="JABCRI010000014">
    <property type="protein sequence ID" value="KAF8394205.1"/>
    <property type="molecule type" value="Genomic_DNA"/>
</dbReference>
<feature type="signal peptide" evidence="6">
    <location>
        <begin position="1"/>
        <end position="24"/>
    </location>
</feature>
<dbReference type="OMA" id="CIMISSC"/>
<keyword evidence="5 6" id="KW-0732">Signal</keyword>
<keyword evidence="3 6" id="KW-0713">Self-incompatibility</keyword>
<comment type="subcellular location">
    <subcellularLocation>
        <location evidence="1 6">Secreted</location>
    </subcellularLocation>
</comment>
<dbReference type="GO" id="GO:0060320">
    <property type="term" value="P:rejection of self pollen"/>
    <property type="evidence" value="ECO:0007669"/>
    <property type="project" value="UniProtKB-KW"/>
</dbReference>
<evidence type="ECO:0000256" key="5">
    <source>
        <dbReference type="ARBA" id="ARBA00022729"/>
    </source>
</evidence>
<evidence type="ECO:0000256" key="3">
    <source>
        <dbReference type="ARBA" id="ARBA00022471"/>
    </source>
</evidence>
<dbReference type="PANTHER" id="PTHR31232:SF18">
    <property type="entry name" value="S-PROTEIN HOMOLOG"/>
    <property type="match status" value="1"/>
</dbReference>
<organism evidence="7 8">
    <name type="scientific">Tetracentron sinense</name>
    <name type="common">Spur-leaf</name>
    <dbReference type="NCBI Taxonomy" id="13715"/>
    <lineage>
        <taxon>Eukaryota</taxon>
        <taxon>Viridiplantae</taxon>
        <taxon>Streptophyta</taxon>
        <taxon>Embryophyta</taxon>
        <taxon>Tracheophyta</taxon>
        <taxon>Spermatophyta</taxon>
        <taxon>Magnoliopsida</taxon>
        <taxon>Trochodendrales</taxon>
        <taxon>Trochodendraceae</taxon>
        <taxon>Tetracentron</taxon>
    </lineage>
</organism>
<dbReference type="Pfam" id="PF05938">
    <property type="entry name" value="Self-incomp_S1"/>
    <property type="match status" value="1"/>
</dbReference>
<proteinExistence type="inferred from homology"/>
<comment type="caution">
    <text evidence="7">The sequence shown here is derived from an EMBL/GenBank/DDBJ whole genome shotgun (WGS) entry which is preliminary data.</text>
</comment>